<evidence type="ECO:0000313" key="2">
    <source>
        <dbReference type="EMBL" id="MYM94400.1"/>
    </source>
</evidence>
<reference evidence="2" key="1">
    <citation type="submission" date="2019-12" db="EMBL/GenBank/DDBJ databases">
        <title>Novel species isolated from a subtropical stream in China.</title>
        <authorList>
            <person name="Lu H."/>
        </authorList>
    </citation>
    <scope>NUCLEOTIDE SEQUENCE [LARGE SCALE GENOMIC DNA]</scope>
    <source>
        <strain evidence="2">FT81W</strain>
        <strain evidence="1 4">FT82W</strain>
    </source>
</reference>
<name>A0A845GLR4_9BURK</name>
<dbReference type="AlphaFoldDB" id="A0A845GLR4"/>
<proteinExistence type="predicted"/>
<evidence type="ECO:0000313" key="3">
    <source>
        <dbReference type="Proteomes" id="UP000447355"/>
    </source>
</evidence>
<dbReference type="RefSeq" id="WP_161083580.1">
    <property type="nucleotide sequence ID" value="NZ_WWCW01000194.1"/>
</dbReference>
<evidence type="ECO:0000313" key="4">
    <source>
        <dbReference type="Proteomes" id="UP000470302"/>
    </source>
</evidence>
<accession>A0A845GLR4</accession>
<sequence length="77" mass="8632">MLIAISLSEFREQAPAIYRRLIESGGPLYVEMDGRAVMEIRKFQQGPTITHDPVRGVVLNDGDIVSPLEPDGYEPFE</sequence>
<dbReference type="Proteomes" id="UP000470302">
    <property type="component" value="Unassembled WGS sequence"/>
</dbReference>
<dbReference type="EMBL" id="WWCW01000194">
    <property type="protein sequence ID" value="MYM91355.1"/>
    <property type="molecule type" value="Genomic_DNA"/>
</dbReference>
<evidence type="ECO:0000313" key="1">
    <source>
        <dbReference type="EMBL" id="MYM91355.1"/>
    </source>
</evidence>
<gene>
    <name evidence="2" type="ORF">GTP90_11080</name>
    <name evidence="1" type="ORF">GTP91_29785</name>
</gene>
<comment type="caution">
    <text evidence="2">The sequence shown here is derived from an EMBL/GenBank/DDBJ whole genome shotgun (WGS) entry which is preliminary data.</text>
</comment>
<dbReference type="Proteomes" id="UP000447355">
    <property type="component" value="Unassembled WGS sequence"/>
</dbReference>
<accession>A0A845GD85</accession>
<dbReference type="EMBL" id="WWCX01000013">
    <property type="protein sequence ID" value="MYM94400.1"/>
    <property type="molecule type" value="Genomic_DNA"/>
</dbReference>
<organism evidence="2 3">
    <name type="scientific">Duganella vulcania</name>
    <dbReference type="NCBI Taxonomy" id="2692166"/>
    <lineage>
        <taxon>Bacteria</taxon>
        <taxon>Pseudomonadati</taxon>
        <taxon>Pseudomonadota</taxon>
        <taxon>Betaproteobacteria</taxon>
        <taxon>Burkholderiales</taxon>
        <taxon>Oxalobacteraceae</taxon>
        <taxon>Telluria group</taxon>
        <taxon>Duganella</taxon>
    </lineage>
</organism>
<protein>
    <submittedName>
        <fullName evidence="2">Uncharacterized protein</fullName>
    </submittedName>
</protein>